<reference evidence="1" key="2">
    <citation type="journal article" date="2015" name="Data Brief">
        <title>Shoot transcriptome of the giant reed, Arundo donax.</title>
        <authorList>
            <person name="Barrero R.A."/>
            <person name="Guerrero F.D."/>
            <person name="Moolhuijzen P."/>
            <person name="Goolsby J.A."/>
            <person name="Tidwell J."/>
            <person name="Bellgard S.E."/>
            <person name="Bellgard M.I."/>
        </authorList>
    </citation>
    <scope>NUCLEOTIDE SEQUENCE</scope>
    <source>
        <tissue evidence="1">Shoot tissue taken approximately 20 cm above the soil surface</tissue>
    </source>
</reference>
<reference evidence="1" key="1">
    <citation type="submission" date="2014-09" db="EMBL/GenBank/DDBJ databases">
        <authorList>
            <person name="Magalhaes I.L.F."/>
            <person name="Oliveira U."/>
            <person name="Santos F.R."/>
            <person name="Vidigal T.H.D.A."/>
            <person name="Brescovit A.D."/>
            <person name="Santos A.J."/>
        </authorList>
    </citation>
    <scope>NUCLEOTIDE SEQUENCE</scope>
    <source>
        <tissue evidence="1">Shoot tissue taken approximately 20 cm above the soil surface</tissue>
    </source>
</reference>
<evidence type="ECO:0000313" key="1">
    <source>
        <dbReference type="EMBL" id="JAD89926.1"/>
    </source>
</evidence>
<sequence>MYKPISGREGTGNTAACMAYSCCFVPCREVDRNVQLFRKKKVSPSCVAPAAVMLLLYGRTLETDMSSPLLRKTQGRHLFVVYIISLSISHRNQTKRTANHHLFGSASIKELKNQAKKENYNR</sequence>
<proteinExistence type="predicted"/>
<organism evidence="1">
    <name type="scientific">Arundo donax</name>
    <name type="common">Giant reed</name>
    <name type="synonym">Donax arundinaceus</name>
    <dbReference type="NCBI Taxonomy" id="35708"/>
    <lineage>
        <taxon>Eukaryota</taxon>
        <taxon>Viridiplantae</taxon>
        <taxon>Streptophyta</taxon>
        <taxon>Embryophyta</taxon>
        <taxon>Tracheophyta</taxon>
        <taxon>Spermatophyta</taxon>
        <taxon>Magnoliopsida</taxon>
        <taxon>Liliopsida</taxon>
        <taxon>Poales</taxon>
        <taxon>Poaceae</taxon>
        <taxon>PACMAD clade</taxon>
        <taxon>Arundinoideae</taxon>
        <taxon>Arundineae</taxon>
        <taxon>Arundo</taxon>
    </lineage>
</organism>
<dbReference type="PROSITE" id="PS51257">
    <property type="entry name" value="PROKAR_LIPOPROTEIN"/>
    <property type="match status" value="1"/>
</dbReference>
<dbReference type="EMBL" id="GBRH01207969">
    <property type="protein sequence ID" value="JAD89926.1"/>
    <property type="molecule type" value="Transcribed_RNA"/>
</dbReference>
<protein>
    <submittedName>
        <fullName evidence="1">Uncharacterized protein</fullName>
    </submittedName>
</protein>
<dbReference type="AlphaFoldDB" id="A0A0A9DQ46"/>
<name>A0A0A9DQ46_ARUDO</name>
<accession>A0A0A9DQ46</accession>